<dbReference type="eggNOG" id="ENOG502Z86U">
    <property type="taxonomic scope" value="Bacteria"/>
</dbReference>
<keyword evidence="3" id="KW-1185">Reference proteome</keyword>
<sequence length="279" mass="30407">MALKMTVKKHIGLLTLHGKAGQIAPAFMSSFASNLVLTTDFDTDLLGSFTGEPPRLKTPQECAIEKASLAADLTSLDAGIGSEGSFGPGPYGLGIMNRELIAYVDTALGFKVLGQFNGPILVKGLEVNAHQHKQLEEAELLLSQVPAGQGLVLQLADNLSVQQKGLSVDEVRSMLPHWLAQGTVKLSYDLRAHQCPARQVHIIKAAQNLVERLKCECPKCSTPGFWPEHYETGLPCELCNTPTEKIKHRIAKCQHCLHTDIYPEAEAFAQPDYCPRCNP</sequence>
<evidence type="ECO:0000313" key="2">
    <source>
        <dbReference type="EMBL" id="EAR28199.1"/>
    </source>
</evidence>
<evidence type="ECO:0000313" key="3">
    <source>
        <dbReference type="Proteomes" id="UP000006201"/>
    </source>
</evidence>
<reference evidence="2 3" key="1">
    <citation type="submission" date="2006-02" db="EMBL/GenBank/DDBJ databases">
        <authorList>
            <person name="Moran M.A."/>
            <person name="Kjelleberg S."/>
            <person name="Egan S."/>
            <person name="Saunders N."/>
            <person name="Thomas T."/>
            <person name="Ferriera S."/>
            <person name="Johnson J."/>
            <person name="Kravitz S."/>
            <person name="Halpern A."/>
            <person name="Remington K."/>
            <person name="Beeson K."/>
            <person name="Tran B."/>
            <person name="Rogers Y.-H."/>
            <person name="Friedman R."/>
            <person name="Venter J.C."/>
        </authorList>
    </citation>
    <scope>NUCLEOTIDE SEQUENCE [LARGE SCALE GENOMIC DNA]</scope>
    <source>
        <strain evidence="2 3">D2</strain>
    </source>
</reference>
<accession>A4C9Z1</accession>
<dbReference type="InterPro" id="IPR046612">
    <property type="entry name" value="DUF6671"/>
</dbReference>
<dbReference type="Pfam" id="PF20376">
    <property type="entry name" value="DUF6671"/>
    <property type="match status" value="1"/>
</dbReference>
<dbReference type="Proteomes" id="UP000006201">
    <property type="component" value="Unassembled WGS sequence"/>
</dbReference>
<protein>
    <recommendedName>
        <fullName evidence="1">DUF6671 domain-containing protein</fullName>
    </recommendedName>
</protein>
<comment type="caution">
    <text evidence="2">The sequence shown here is derived from an EMBL/GenBank/DDBJ whole genome shotgun (WGS) entry which is preliminary data.</text>
</comment>
<dbReference type="EMBL" id="AAOH01000004">
    <property type="protein sequence ID" value="EAR28199.1"/>
    <property type="molecule type" value="Genomic_DNA"/>
</dbReference>
<dbReference type="HOGENOM" id="CLU_066202_0_0_6"/>
<dbReference type="STRING" id="87626.PTD2_20327"/>
<name>A4C9Z1_9GAMM</name>
<feature type="domain" description="DUF6671" evidence="1">
    <location>
        <begin position="67"/>
        <end position="279"/>
    </location>
</feature>
<gene>
    <name evidence="2" type="ORF">PTD2_20327</name>
</gene>
<proteinExistence type="predicted"/>
<dbReference type="AlphaFoldDB" id="A4C9Z1"/>
<organism evidence="2 3">
    <name type="scientific">Pseudoalteromonas tunicata D2</name>
    <dbReference type="NCBI Taxonomy" id="87626"/>
    <lineage>
        <taxon>Bacteria</taxon>
        <taxon>Pseudomonadati</taxon>
        <taxon>Pseudomonadota</taxon>
        <taxon>Gammaproteobacteria</taxon>
        <taxon>Alteromonadales</taxon>
        <taxon>Pseudoalteromonadaceae</taxon>
        <taxon>Pseudoalteromonas</taxon>
    </lineage>
</organism>
<evidence type="ECO:0000259" key="1">
    <source>
        <dbReference type="Pfam" id="PF20376"/>
    </source>
</evidence>